<gene>
    <name evidence="3" type="ORF">MA16_Dca000693</name>
</gene>
<sequence length="270" mass="30157">MARVDPQLENDVNSASASALSREPISLQQTPHEPISPLSSLTQPVTVEIPTSFASSYGTDKCPTIPSWPELTKPHEDLANDKSIIGDEGFLFAASYDKSSLLIARLRQQQVNNWESLDEDPSRPSTYQLPRAPLEPINPLPACDQVPDTSARPKLRFHFTHLSPKLPISRAPNPVSGIQPDSILHTRSPVIFCSRDHTTSDMLMLNKQGFRSNMEDIHAENVARLKQVSPEEIEDAHKRVIEKINHVIVEMFVSRNDNTSGNDNEDHNFV</sequence>
<dbReference type="Pfam" id="PF08621">
    <property type="entry name" value="RPAP1_N"/>
    <property type="match status" value="1"/>
</dbReference>
<evidence type="ECO:0000313" key="3">
    <source>
        <dbReference type="EMBL" id="PKU79348.1"/>
    </source>
</evidence>
<organism evidence="3 4">
    <name type="scientific">Dendrobium catenatum</name>
    <dbReference type="NCBI Taxonomy" id="906689"/>
    <lineage>
        <taxon>Eukaryota</taxon>
        <taxon>Viridiplantae</taxon>
        <taxon>Streptophyta</taxon>
        <taxon>Embryophyta</taxon>
        <taxon>Tracheophyta</taxon>
        <taxon>Spermatophyta</taxon>
        <taxon>Magnoliopsida</taxon>
        <taxon>Liliopsida</taxon>
        <taxon>Asparagales</taxon>
        <taxon>Orchidaceae</taxon>
        <taxon>Epidendroideae</taxon>
        <taxon>Malaxideae</taxon>
        <taxon>Dendrobiinae</taxon>
        <taxon>Dendrobium</taxon>
    </lineage>
</organism>
<accession>A0A2I0WUK8</accession>
<feature type="compositionally biased region" description="Polar residues" evidence="1">
    <location>
        <begin position="26"/>
        <end position="43"/>
    </location>
</feature>
<evidence type="ECO:0000256" key="1">
    <source>
        <dbReference type="SAM" id="MobiDB-lite"/>
    </source>
</evidence>
<dbReference type="InterPro" id="IPR013930">
    <property type="entry name" value="RPAP1_N"/>
</dbReference>
<feature type="domain" description="RPAP1 N-terminal" evidence="2">
    <location>
        <begin position="215"/>
        <end position="258"/>
    </location>
</feature>
<evidence type="ECO:0000259" key="2">
    <source>
        <dbReference type="Pfam" id="PF08621"/>
    </source>
</evidence>
<feature type="region of interest" description="Disordered" evidence="1">
    <location>
        <begin position="1"/>
        <end position="43"/>
    </location>
</feature>
<keyword evidence="4" id="KW-1185">Reference proteome</keyword>
<proteinExistence type="predicted"/>
<feature type="compositionally biased region" description="Polar residues" evidence="1">
    <location>
        <begin position="10"/>
        <end position="19"/>
    </location>
</feature>
<reference evidence="3 4" key="1">
    <citation type="journal article" date="2016" name="Sci. Rep.">
        <title>The Dendrobium catenatum Lindl. genome sequence provides insights into polysaccharide synthase, floral development and adaptive evolution.</title>
        <authorList>
            <person name="Zhang G.Q."/>
            <person name="Xu Q."/>
            <person name="Bian C."/>
            <person name="Tsai W.C."/>
            <person name="Yeh C.M."/>
            <person name="Liu K.W."/>
            <person name="Yoshida K."/>
            <person name="Zhang L.S."/>
            <person name="Chang S.B."/>
            <person name="Chen F."/>
            <person name="Shi Y."/>
            <person name="Su Y.Y."/>
            <person name="Zhang Y.Q."/>
            <person name="Chen L.J."/>
            <person name="Yin Y."/>
            <person name="Lin M."/>
            <person name="Huang H."/>
            <person name="Deng H."/>
            <person name="Wang Z.W."/>
            <person name="Zhu S.L."/>
            <person name="Zhao X."/>
            <person name="Deng C."/>
            <person name="Niu S.C."/>
            <person name="Huang J."/>
            <person name="Wang M."/>
            <person name="Liu G.H."/>
            <person name="Yang H.J."/>
            <person name="Xiao X.J."/>
            <person name="Hsiao Y.Y."/>
            <person name="Wu W.L."/>
            <person name="Chen Y.Y."/>
            <person name="Mitsuda N."/>
            <person name="Ohme-Takagi M."/>
            <person name="Luo Y.B."/>
            <person name="Van de Peer Y."/>
            <person name="Liu Z.J."/>
        </authorList>
    </citation>
    <scope>NUCLEOTIDE SEQUENCE [LARGE SCALE GENOMIC DNA]</scope>
    <source>
        <tissue evidence="3">The whole plant</tissue>
    </source>
</reference>
<dbReference type="Proteomes" id="UP000233837">
    <property type="component" value="Unassembled WGS sequence"/>
</dbReference>
<name>A0A2I0WUK8_9ASPA</name>
<dbReference type="EMBL" id="KZ502442">
    <property type="protein sequence ID" value="PKU79348.1"/>
    <property type="molecule type" value="Genomic_DNA"/>
</dbReference>
<dbReference type="AlphaFoldDB" id="A0A2I0WUK8"/>
<reference evidence="3 4" key="2">
    <citation type="journal article" date="2017" name="Nature">
        <title>The Apostasia genome and the evolution of orchids.</title>
        <authorList>
            <person name="Zhang G.Q."/>
            <person name="Liu K.W."/>
            <person name="Li Z."/>
            <person name="Lohaus R."/>
            <person name="Hsiao Y.Y."/>
            <person name="Niu S.C."/>
            <person name="Wang J.Y."/>
            <person name="Lin Y.C."/>
            <person name="Xu Q."/>
            <person name="Chen L.J."/>
            <person name="Yoshida K."/>
            <person name="Fujiwara S."/>
            <person name="Wang Z.W."/>
            <person name="Zhang Y.Q."/>
            <person name="Mitsuda N."/>
            <person name="Wang M."/>
            <person name="Liu G.H."/>
            <person name="Pecoraro L."/>
            <person name="Huang H.X."/>
            <person name="Xiao X.J."/>
            <person name="Lin M."/>
            <person name="Wu X.Y."/>
            <person name="Wu W.L."/>
            <person name="Chen Y.Y."/>
            <person name="Chang S.B."/>
            <person name="Sakamoto S."/>
            <person name="Ohme-Takagi M."/>
            <person name="Yagi M."/>
            <person name="Zeng S.J."/>
            <person name="Shen C.Y."/>
            <person name="Yeh C.M."/>
            <person name="Luo Y.B."/>
            <person name="Tsai W.C."/>
            <person name="Van de Peer Y."/>
            <person name="Liu Z.J."/>
        </authorList>
    </citation>
    <scope>NUCLEOTIDE SEQUENCE [LARGE SCALE GENOMIC DNA]</scope>
    <source>
        <tissue evidence="3">The whole plant</tissue>
    </source>
</reference>
<protein>
    <recommendedName>
        <fullName evidence="2">RPAP1 N-terminal domain-containing protein</fullName>
    </recommendedName>
</protein>
<evidence type="ECO:0000313" key="4">
    <source>
        <dbReference type="Proteomes" id="UP000233837"/>
    </source>
</evidence>